<dbReference type="AlphaFoldDB" id="A0A7X0RM98"/>
<feature type="transmembrane region" description="Helical" evidence="6">
    <location>
        <begin position="249"/>
        <end position="272"/>
    </location>
</feature>
<dbReference type="PROSITE" id="PS50885">
    <property type="entry name" value="HAMP"/>
    <property type="match status" value="1"/>
</dbReference>
<keyword evidence="6" id="KW-0812">Transmembrane</keyword>
<dbReference type="GO" id="GO:0000155">
    <property type="term" value="F:phosphorelay sensor kinase activity"/>
    <property type="evidence" value="ECO:0007669"/>
    <property type="project" value="InterPro"/>
</dbReference>
<dbReference type="SUPFAM" id="SSF158472">
    <property type="entry name" value="HAMP domain-like"/>
    <property type="match status" value="1"/>
</dbReference>
<keyword evidence="5 6" id="KW-0472">Membrane</keyword>
<dbReference type="InterPro" id="IPR003660">
    <property type="entry name" value="HAMP_dom"/>
</dbReference>
<gene>
    <name evidence="8" type="ORF">H7C19_05375</name>
</gene>
<accession>A0A7X0RM98</accession>
<feature type="domain" description="HAMP" evidence="7">
    <location>
        <begin position="270"/>
        <end position="322"/>
    </location>
</feature>
<dbReference type="Pfam" id="PF00672">
    <property type="entry name" value="HAMP"/>
    <property type="match status" value="1"/>
</dbReference>
<comment type="caution">
    <text evidence="8">The sequence shown here is derived from an EMBL/GenBank/DDBJ whole genome shotgun (WGS) entry which is preliminary data.</text>
</comment>
<keyword evidence="6" id="KW-1133">Transmembrane helix</keyword>
<dbReference type="Pfam" id="PF06580">
    <property type="entry name" value="His_kinase"/>
    <property type="match status" value="1"/>
</dbReference>
<protein>
    <submittedName>
        <fullName evidence="8">Histidine kinase</fullName>
    </submittedName>
</protein>
<sequence>MLSQVDFYKENLEKEIQRVKLLQYYFMDDVNLQQLAFLPESLDDYGKAQSILQVQQHLKSIASSSSYIISASAYIPSIDRVISSSAFESSIPYEEFNALDVNAYNSKSAQTIYWNKRLFLSISNLSNTPIDTQSKDKKKPAYIIALELNLRVLEDALKQFNNYNDGGALLVDHRNNFVLTSTNNAEENSTVSEYVKTAVKTAKSGSKNIKIMDKSYWMIYTSSDYLGITLSKFVPESEVLKAFEKYSNWFWIFTATAILLILIYSFSTYRIIYKPLSLLVKAFRKMEKGDLNISITHKSDNEFRYLYDAFNKMVDKFGTLIEQVYKQKILAQNAQLKQLQTQIVPHFLYNSYFILHRMVIDEDNDNAARFSQQLGTYLKFITRSGSDEVTLVSEIEHARIYAEILSMRFASRMKIEFEPTPEEYSSIRVPRLIIQPIIENALEHSLENKASGGILSISFLKSEKALNVVVEDNGNGLNDQELEALQKSLIEKDHMDEVETTGIKNIHRRLQYSMGNDSGLLFSRSDLGGLKVTVQIAL</sequence>
<proteinExistence type="predicted"/>
<dbReference type="PANTHER" id="PTHR34220">
    <property type="entry name" value="SENSOR HISTIDINE KINASE YPDA"/>
    <property type="match status" value="1"/>
</dbReference>
<dbReference type="InterPro" id="IPR010559">
    <property type="entry name" value="Sig_transdc_His_kin_internal"/>
</dbReference>
<dbReference type="GO" id="GO:0005886">
    <property type="term" value="C:plasma membrane"/>
    <property type="evidence" value="ECO:0007669"/>
    <property type="project" value="UniProtKB-SubCell"/>
</dbReference>
<dbReference type="Proteomes" id="UP000547209">
    <property type="component" value="Unassembled WGS sequence"/>
</dbReference>
<reference evidence="8 9" key="1">
    <citation type="submission" date="2020-08" db="EMBL/GenBank/DDBJ databases">
        <title>Cohnella phylogeny.</title>
        <authorList>
            <person name="Dunlap C."/>
        </authorList>
    </citation>
    <scope>NUCLEOTIDE SEQUENCE [LARGE SCALE GENOMIC DNA]</scope>
    <source>
        <strain evidence="8 9">DSM 28246</strain>
    </source>
</reference>
<dbReference type="PANTHER" id="PTHR34220:SF7">
    <property type="entry name" value="SENSOR HISTIDINE KINASE YPDA"/>
    <property type="match status" value="1"/>
</dbReference>
<keyword evidence="9" id="KW-1185">Reference proteome</keyword>
<organism evidence="8 9">
    <name type="scientific">Cohnella nanjingensis</name>
    <dbReference type="NCBI Taxonomy" id="1387779"/>
    <lineage>
        <taxon>Bacteria</taxon>
        <taxon>Bacillati</taxon>
        <taxon>Bacillota</taxon>
        <taxon>Bacilli</taxon>
        <taxon>Bacillales</taxon>
        <taxon>Paenibacillaceae</taxon>
        <taxon>Cohnella</taxon>
    </lineage>
</organism>
<name>A0A7X0RM98_9BACL</name>
<dbReference type="SUPFAM" id="SSF55874">
    <property type="entry name" value="ATPase domain of HSP90 chaperone/DNA topoisomerase II/histidine kinase"/>
    <property type="match status" value="1"/>
</dbReference>
<dbReference type="EMBL" id="JACJVP010000006">
    <property type="protein sequence ID" value="MBB6670113.1"/>
    <property type="molecule type" value="Genomic_DNA"/>
</dbReference>
<keyword evidence="2" id="KW-1003">Cell membrane</keyword>
<keyword evidence="3" id="KW-0597">Phosphoprotein</keyword>
<evidence type="ECO:0000256" key="1">
    <source>
        <dbReference type="ARBA" id="ARBA00004651"/>
    </source>
</evidence>
<evidence type="ECO:0000256" key="2">
    <source>
        <dbReference type="ARBA" id="ARBA00022475"/>
    </source>
</evidence>
<comment type="subcellular location">
    <subcellularLocation>
        <location evidence="1">Cell membrane</location>
        <topology evidence="1">Multi-pass membrane protein</topology>
    </subcellularLocation>
</comment>
<dbReference type="SMART" id="SM00304">
    <property type="entry name" value="HAMP"/>
    <property type="match status" value="1"/>
</dbReference>
<keyword evidence="8" id="KW-0418">Kinase</keyword>
<evidence type="ECO:0000256" key="6">
    <source>
        <dbReference type="SAM" id="Phobius"/>
    </source>
</evidence>
<dbReference type="Gene3D" id="1.10.287.950">
    <property type="entry name" value="Methyl-accepting chemotaxis protein"/>
    <property type="match status" value="1"/>
</dbReference>
<evidence type="ECO:0000313" key="8">
    <source>
        <dbReference type="EMBL" id="MBB6670113.1"/>
    </source>
</evidence>
<evidence type="ECO:0000256" key="5">
    <source>
        <dbReference type="ARBA" id="ARBA00023136"/>
    </source>
</evidence>
<dbReference type="InterPro" id="IPR036890">
    <property type="entry name" value="HATPase_C_sf"/>
</dbReference>
<evidence type="ECO:0000256" key="4">
    <source>
        <dbReference type="ARBA" id="ARBA00022679"/>
    </source>
</evidence>
<dbReference type="CDD" id="cd06225">
    <property type="entry name" value="HAMP"/>
    <property type="match status" value="1"/>
</dbReference>
<dbReference type="InterPro" id="IPR050640">
    <property type="entry name" value="Bact_2-comp_sensor_kinase"/>
</dbReference>
<dbReference type="Gene3D" id="3.30.565.10">
    <property type="entry name" value="Histidine kinase-like ATPase, C-terminal domain"/>
    <property type="match status" value="1"/>
</dbReference>
<keyword evidence="4" id="KW-0808">Transferase</keyword>
<dbReference type="Gene3D" id="3.30.450.20">
    <property type="entry name" value="PAS domain"/>
    <property type="match status" value="1"/>
</dbReference>
<evidence type="ECO:0000256" key="3">
    <source>
        <dbReference type="ARBA" id="ARBA00022553"/>
    </source>
</evidence>
<evidence type="ECO:0000259" key="7">
    <source>
        <dbReference type="PROSITE" id="PS50885"/>
    </source>
</evidence>
<evidence type="ECO:0000313" key="9">
    <source>
        <dbReference type="Proteomes" id="UP000547209"/>
    </source>
</evidence>